<keyword evidence="6" id="KW-1185">Reference proteome</keyword>
<dbReference type="PANTHER" id="PTHR46847">
    <property type="entry name" value="D-ALLOSE-BINDING PERIPLASMIC PROTEIN-RELATED"/>
    <property type="match status" value="1"/>
</dbReference>
<evidence type="ECO:0000313" key="5">
    <source>
        <dbReference type="EMBL" id="MBD3921282.1"/>
    </source>
</evidence>
<comment type="similarity">
    <text evidence="2">Belongs to the bacterial solute-binding protein 2 family.</text>
</comment>
<accession>A0ABR8MZB8</accession>
<dbReference type="Proteomes" id="UP000609346">
    <property type="component" value="Unassembled WGS sequence"/>
</dbReference>
<keyword evidence="3" id="KW-0732">Signal</keyword>
<dbReference type="Gene3D" id="3.40.50.2300">
    <property type="match status" value="2"/>
</dbReference>
<comment type="caution">
    <text evidence="5">The sequence shown here is derived from an EMBL/GenBank/DDBJ whole genome shotgun (WGS) entry which is preliminary data.</text>
</comment>
<dbReference type="EMBL" id="JACXZA010000005">
    <property type="protein sequence ID" value="MBD3921282.1"/>
    <property type="molecule type" value="Genomic_DNA"/>
</dbReference>
<evidence type="ECO:0000313" key="6">
    <source>
        <dbReference type="Proteomes" id="UP000609346"/>
    </source>
</evidence>
<dbReference type="PANTHER" id="PTHR46847:SF1">
    <property type="entry name" value="D-ALLOSE-BINDING PERIPLASMIC PROTEIN-RELATED"/>
    <property type="match status" value="1"/>
</dbReference>
<reference evidence="5 6" key="1">
    <citation type="submission" date="2020-09" db="EMBL/GenBank/DDBJ databases">
        <title>Paenibacillus sp. strain PR3 16S rRNA gene Genome sequencing and assembly.</title>
        <authorList>
            <person name="Kim J."/>
        </authorList>
    </citation>
    <scope>NUCLEOTIDE SEQUENCE [LARGE SCALE GENOMIC DNA]</scope>
    <source>
        <strain evidence="5 6">PR3</strain>
    </source>
</reference>
<dbReference type="SUPFAM" id="SSF53822">
    <property type="entry name" value="Periplasmic binding protein-like I"/>
    <property type="match status" value="1"/>
</dbReference>
<organism evidence="5 6">
    <name type="scientific">Paenibacillus terricola</name>
    <dbReference type="NCBI Taxonomy" id="2763503"/>
    <lineage>
        <taxon>Bacteria</taxon>
        <taxon>Bacillati</taxon>
        <taxon>Bacillota</taxon>
        <taxon>Bacilli</taxon>
        <taxon>Bacillales</taxon>
        <taxon>Paenibacillaceae</taxon>
        <taxon>Paenibacillus</taxon>
    </lineage>
</organism>
<evidence type="ECO:0000256" key="1">
    <source>
        <dbReference type="ARBA" id="ARBA00004196"/>
    </source>
</evidence>
<dbReference type="RefSeq" id="WP_191205547.1">
    <property type="nucleotide sequence ID" value="NZ_JACXZA010000005.1"/>
</dbReference>
<evidence type="ECO:0000259" key="4">
    <source>
        <dbReference type="Pfam" id="PF13407"/>
    </source>
</evidence>
<gene>
    <name evidence="5" type="ORF">H8B09_21115</name>
</gene>
<sequence length="356" mass="38454">MYKRWTTLVSLLLLAAFAALLTLFFISAFHIRQLAQSLVSMPSVEQSQQPRVVLIAQEADNPFWREIEQGARAAAETFALSLSYIGPSRINPEEQIRLLSKIITSKPYAIVVQGLNNPTYRALIDEAYSLGIVIVTIDADEQDSKRLAYVGSDNRKAGQQLGEQVVSATGGSGQIGVLMGSSAINQKLRLQGFKDAIAPYPLLRIVDIRTTSNSRLRAAEQTAELLQEHPAVRAVVGLSALDGPGMAEAVRRLEGRSASDSDSLGLNNSRTLQKAADSASTLNRPALYAFDLLPGTRDAISQCDIAATILQKPYEIGYEAVKLLQGLAPAGQKPASIFTETTVMTRQKLGLQGSCP</sequence>
<evidence type="ECO:0000256" key="2">
    <source>
        <dbReference type="ARBA" id="ARBA00007639"/>
    </source>
</evidence>
<proteinExistence type="inferred from homology"/>
<feature type="domain" description="Periplasmic binding protein" evidence="4">
    <location>
        <begin position="53"/>
        <end position="328"/>
    </location>
</feature>
<name>A0ABR8MZB8_9BACL</name>
<dbReference type="InterPro" id="IPR025997">
    <property type="entry name" value="SBP_2_dom"/>
</dbReference>
<dbReference type="InterPro" id="IPR028082">
    <property type="entry name" value="Peripla_BP_I"/>
</dbReference>
<dbReference type="Pfam" id="PF13407">
    <property type="entry name" value="Peripla_BP_4"/>
    <property type="match status" value="1"/>
</dbReference>
<evidence type="ECO:0000256" key="3">
    <source>
        <dbReference type="ARBA" id="ARBA00022729"/>
    </source>
</evidence>
<comment type="subcellular location">
    <subcellularLocation>
        <location evidence="1">Cell envelope</location>
    </subcellularLocation>
</comment>
<protein>
    <submittedName>
        <fullName evidence="5">Substrate-binding domain-containing protein</fullName>
    </submittedName>
</protein>